<organism evidence="1 2">
    <name type="scientific">Spodoptera exigua</name>
    <name type="common">Beet armyworm</name>
    <name type="synonym">Noctua fulgens</name>
    <dbReference type="NCBI Taxonomy" id="7107"/>
    <lineage>
        <taxon>Eukaryota</taxon>
        <taxon>Metazoa</taxon>
        <taxon>Ecdysozoa</taxon>
        <taxon>Arthropoda</taxon>
        <taxon>Hexapoda</taxon>
        <taxon>Insecta</taxon>
        <taxon>Pterygota</taxon>
        <taxon>Neoptera</taxon>
        <taxon>Endopterygota</taxon>
        <taxon>Lepidoptera</taxon>
        <taxon>Glossata</taxon>
        <taxon>Ditrysia</taxon>
        <taxon>Noctuoidea</taxon>
        <taxon>Noctuidae</taxon>
        <taxon>Amphipyrinae</taxon>
        <taxon>Spodoptera</taxon>
    </lineage>
</organism>
<reference evidence="1" key="1">
    <citation type="journal article" date="2021" name="G3 (Bethesda)">
        <title>Genome and transcriptome analysis of the beet armyworm Spodoptera exigua reveals targets for pest control. .</title>
        <authorList>
            <person name="Simon S."/>
            <person name="Breeschoten T."/>
            <person name="Jansen H.J."/>
            <person name="Dirks R.P."/>
            <person name="Schranz M.E."/>
            <person name="Ros V.I.D."/>
        </authorList>
    </citation>
    <scope>NUCLEOTIDE SEQUENCE</scope>
    <source>
        <strain evidence="1">TB_SE_WUR_2020</strain>
    </source>
</reference>
<gene>
    <name evidence="1" type="ORF">HF086_011164</name>
</gene>
<name>A0A922SM77_SPOEX</name>
<dbReference type="Proteomes" id="UP000814243">
    <property type="component" value="Unassembled WGS sequence"/>
</dbReference>
<proteinExistence type="predicted"/>
<comment type="caution">
    <text evidence="1">The sequence shown here is derived from an EMBL/GenBank/DDBJ whole genome shotgun (WGS) entry which is preliminary data.</text>
</comment>
<evidence type="ECO:0000313" key="2">
    <source>
        <dbReference type="Proteomes" id="UP000814243"/>
    </source>
</evidence>
<protein>
    <submittedName>
        <fullName evidence="1">Uncharacterized protein</fullName>
    </submittedName>
</protein>
<accession>A0A922SM77</accession>
<dbReference type="AlphaFoldDB" id="A0A922SM77"/>
<sequence length="141" mass="15690">MSNHLPPARPSPPRNCTAKRIILHNEALLSVKCAAGYDGGLNQHFTLDILGENGRTLANTTANFMDMIVWFNVSWSAVDSLEDDEDLAVTARNSKGASDPVLLRDLVFRDAEKRAGEEYDTDDVFNDIDGDDIFRFVTFLL</sequence>
<dbReference type="EMBL" id="JACEFF010000187">
    <property type="protein sequence ID" value="KAH9642571.1"/>
    <property type="molecule type" value="Genomic_DNA"/>
</dbReference>
<evidence type="ECO:0000313" key="1">
    <source>
        <dbReference type="EMBL" id="KAH9642571.1"/>
    </source>
</evidence>